<evidence type="ECO:0000313" key="3">
    <source>
        <dbReference type="Proteomes" id="UP000295558"/>
    </source>
</evidence>
<protein>
    <recommendedName>
        <fullName evidence="4">WxL domain-containing protein</fullName>
    </recommendedName>
</protein>
<dbReference type="EMBL" id="SNZK01000006">
    <property type="protein sequence ID" value="TDR52878.1"/>
    <property type="molecule type" value="Genomic_DNA"/>
</dbReference>
<proteinExistence type="predicted"/>
<sequence>MTKKKILIMCMLGFLTFTSMDVFASDTFKAEETEYPIQMIVENPTVTVNEETIISLKIRQRMNIEKLQLSIPENMVLDLDKTKKNNEKSLLAVTYDEEKQQMILAAGDSGEILEQEYELILIAKDKGLSTLQIKNLNNLVVSNELLITLISAESQSSVLETSRSEPVTATTDRSFLEHSKHGLLNEDGQYVSGQPLSFAEATVILAPVEGTSGPTTMAFDQLDSSGYKNSSGQLELNKDYRIDNYAVFRGQPVDIMLNFSKPDDAAITPTVSLSLAINAFFPNLPPTLNLVLDKRIIGESVDFSITAVKPGTEEKINAPIFLGANLGTNANKGEIEYSESQINGLFAEEKNASSLFFGNGAAGMTEFRLGTGTSGYTGIHMLINAQNGLNGRFRTLRASRWGVGIITNDAFSIVQLPFSDPEFYGLTEDDEDTARYMFEMELPKQFSKEKYPEDLVIDIDLNSISKKVDTSEIKIIDKNSKEDLTAYFELSADEYGVKAKIDRSNLSEISSFNMIQLQIEAPVDLTHPDLMNYFNAQTGYLTIPATAKVDFSEETFPAEAEVKLRKPFADGVKQTVAIDSGTADLNPEEVIENIWSPIENDTIQVVGFKDEMVFSELGETEITVIIRSETTGLESEISVPVIVVTGELKFSSKPDQISFGTIPIQSAEKEYFATDFDEDLTVGDTRYKKDWKVTVQLIGGLSLEGSNTILHDAMYYTNTDGEKTLLSVIPTSVKRVAQNAEQSTVISDSWKSGQNGISIKPRQGQVKSGKYSALLIWMLEDTP</sequence>
<evidence type="ECO:0008006" key="4">
    <source>
        <dbReference type="Google" id="ProtNLM"/>
    </source>
</evidence>
<keyword evidence="1" id="KW-0732">Signal</keyword>
<gene>
    <name evidence="2" type="ORF">DFP96_10684</name>
</gene>
<evidence type="ECO:0000256" key="1">
    <source>
        <dbReference type="SAM" id="SignalP"/>
    </source>
</evidence>
<feature type="chain" id="PRO_5020692772" description="WxL domain-containing protein" evidence="1">
    <location>
        <begin position="25"/>
        <end position="783"/>
    </location>
</feature>
<dbReference type="OrthoDB" id="2306834at2"/>
<dbReference type="AlphaFoldDB" id="A0A4R6ZKM9"/>
<comment type="caution">
    <text evidence="2">The sequence shown here is derived from an EMBL/GenBank/DDBJ whole genome shotgun (WGS) entry which is preliminary data.</text>
</comment>
<keyword evidence="3" id="KW-1185">Reference proteome</keyword>
<evidence type="ECO:0000313" key="2">
    <source>
        <dbReference type="EMBL" id="TDR52878.1"/>
    </source>
</evidence>
<reference evidence="2 3" key="1">
    <citation type="submission" date="2019-03" db="EMBL/GenBank/DDBJ databases">
        <title>Genomic Encyclopedia of Type Strains, Phase III (KMG-III): the genomes of soil and plant-associated and newly described type strains.</title>
        <authorList>
            <person name="Whitman W."/>
        </authorList>
    </citation>
    <scope>NUCLEOTIDE SEQUENCE [LARGE SCALE GENOMIC DNA]</scope>
    <source>
        <strain evidence="2 3">CECT 7972</strain>
    </source>
</reference>
<dbReference type="Proteomes" id="UP000295558">
    <property type="component" value="Unassembled WGS sequence"/>
</dbReference>
<dbReference type="STRING" id="1265846.PROCOU_02804"/>
<name>A0A4R6ZKM9_9LIST</name>
<dbReference type="RefSeq" id="WP_133620631.1">
    <property type="nucleotide sequence ID" value="NZ_SNZK01000006.1"/>
</dbReference>
<accession>A0A4R6ZKM9</accession>
<feature type="signal peptide" evidence="1">
    <location>
        <begin position="1"/>
        <end position="24"/>
    </location>
</feature>
<organism evidence="2 3">
    <name type="scientific">Listeria rocourtiae</name>
    <dbReference type="NCBI Taxonomy" id="647910"/>
    <lineage>
        <taxon>Bacteria</taxon>
        <taxon>Bacillati</taxon>
        <taxon>Bacillota</taxon>
        <taxon>Bacilli</taxon>
        <taxon>Bacillales</taxon>
        <taxon>Listeriaceae</taxon>
        <taxon>Listeria</taxon>
    </lineage>
</organism>